<dbReference type="InterPro" id="IPR011012">
    <property type="entry name" value="Longin-like_dom_sf"/>
</dbReference>
<dbReference type="GO" id="GO:0006890">
    <property type="term" value="P:retrograde vesicle-mediated transport, Golgi to endoplasmic reticulum"/>
    <property type="evidence" value="ECO:0007669"/>
    <property type="project" value="UniProtKB-UniRule"/>
</dbReference>
<organism evidence="9">
    <name type="scientific">Zea mays</name>
    <name type="common">Maize</name>
    <dbReference type="NCBI Taxonomy" id="4577"/>
    <lineage>
        <taxon>Eukaryota</taxon>
        <taxon>Viridiplantae</taxon>
        <taxon>Streptophyta</taxon>
        <taxon>Embryophyta</taxon>
        <taxon>Tracheophyta</taxon>
        <taxon>Spermatophyta</taxon>
        <taxon>Magnoliopsida</taxon>
        <taxon>Liliopsida</taxon>
        <taxon>Poales</taxon>
        <taxon>Poaceae</taxon>
        <taxon>PACMAD clade</taxon>
        <taxon>Panicoideae</taxon>
        <taxon>Andropogonodae</taxon>
        <taxon>Andropogoneae</taxon>
        <taxon>Tripsacinae</taxon>
        <taxon>Zea</taxon>
    </lineage>
</organism>
<keyword evidence="6" id="KW-0968">Cytoplasmic vesicle</keyword>
<dbReference type="EMBL" id="CM000782">
    <property type="protein sequence ID" value="AQK86481.1"/>
    <property type="molecule type" value="Genomic_DNA"/>
</dbReference>
<comment type="subcellular location">
    <subcellularLocation>
        <location evidence="6">Cytoplasm</location>
    </subcellularLocation>
    <subcellularLocation>
        <location evidence="1 6">Golgi apparatus membrane</location>
        <topology evidence="1 6">Peripheral membrane protein</topology>
        <orientation evidence="6">Cytoplasmic side</orientation>
    </subcellularLocation>
    <subcellularLocation>
        <location evidence="6">Cytoplasmic vesicle</location>
        <location evidence="6">COPI-coated vesicle membrane</location>
        <topology evidence="6">Peripheral membrane protein</topology>
        <orientation evidence="6">Cytoplasmic side</orientation>
    </subcellularLocation>
</comment>
<dbReference type="EMBL" id="CM000782">
    <property type="protein sequence ID" value="AQK86484.1"/>
    <property type="molecule type" value="Genomic_DNA"/>
</dbReference>
<comment type="function">
    <text evidence="6">The zeta subunit may be involved in regulating the coat assembly and, hence, the rate of biosynthetic protein transport due to its association-dissociation properties with the coatomer complex.</text>
</comment>
<evidence type="ECO:0000256" key="5">
    <source>
        <dbReference type="ARBA" id="ARBA00023136"/>
    </source>
</evidence>
<dbReference type="AlphaFoldDB" id="B4FDC5"/>
<dbReference type="Gene3D" id="3.30.450.60">
    <property type="match status" value="1"/>
</dbReference>
<keyword evidence="6" id="KW-0813">Transport</keyword>
<evidence type="ECO:0000259" key="8">
    <source>
        <dbReference type="Pfam" id="PF01217"/>
    </source>
</evidence>
<sequence>MLSNDFSSYFPSIKLYLCNHCFVLLHVVVLMLIVYECVSNLGGFRNMVDKRTALENLDMILLCLDEIVDGGIVLETEGREIAEKVSGHGLEGASSAEQTLVNALTQAREHFAKSLLM</sequence>
<dbReference type="InterPro" id="IPR039652">
    <property type="entry name" value="Coatomer_zeta"/>
</dbReference>
<keyword evidence="6" id="KW-0931">ER-Golgi transport</keyword>
<evidence type="ECO:0000313" key="9">
    <source>
        <dbReference type="EMBL" id="ACF80118.1"/>
    </source>
</evidence>
<dbReference type="SUPFAM" id="SSF64356">
    <property type="entry name" value="SNARE-like"/>
    <property type="match status" value="1"/>
</dbReference>
<dbReference type="GO" id="GO:0030126">
    <property type="term" value="C:COPI vesicle coat"/>
    <property type="evidence" value="ECO:0007669"/>
    <property type="project" value="UniProtKB-UniRule"/>
</dbReference>
<evidence type="ECO:0000256" key="1">
    <source>
        <dbReference type="ARBA" id="ARBA00004395"/>
    </source>
</evidence>
<dbReference type="HOGENOM" id="CLU_2088379_0_0_1"/>
<keyword evidence="4 6" id="KW-0963">Cytoplasm</keyword>
<accession>B4FDC5</accession>
<evidence type="ECO:0000256" key="2">
    <source>
        <dbReference type="ARBA" id="ARBA00006972"/>
    </source>
</evidence>
<keyword evidence="5 6" id="KW-0472">Membrane</keyword>
<dbReference type="EMBL" id="BT035113">
    <property type="protein sequence ID" value="ACF80118.1"/>
    <property type="molecule type" value="mRNA"/>
</dbReference>
<dbReference type="PANTHER" id="PTHR11043:SF32">
    <property type="entry name" value="COATOMER SUBUNIT ZETA-1"/>
    <property type="match status" value="1"/>
</dbReference>
<evidence type="ECO:0000256" key="6">
    <source>
        <dbReference type="RuleBase" id="RU366053"/>
    </source>
</evidence>
<reference evidence="10" key="2">
    <citation type="submission" date="2015-12" db="EMBL/GenBank/DDBJ databases">
        <title>Update maize B73 reference genome by single molecule sequencing technologies.</title>
        <authorList>
            <consortium name="Maize Genome Sequencing Project"/>
            <person name="Ware D."/>
        </authorList>
    </citation>
    <scope>NUCLEOTIDE SEQUENCE</scope>
    <source>
        <tissue evidence="10">Seedling</tissue>
    </source>
</reference>
<dbReference type="ExpressionAtlas" id="B4FDC5">
    <property type="expression patterns" value="baseline and differential"/>
</dbReference>
<dbReference type="GO" id="GO:0000139">
    <property type="term" value="C:Golgi membrane"/>
    <property type="evidence" value="ECO:0007669"/>
    <property type="project" value="UniProtKB-SubCell"/>
</dbReference>
<evidence type="ECO:0000256" key="3">
    <source>
        <dbReference type="ARBA" id="ARBA00011775"/>
    </source>
</evidence>
<keyword evidence="7" id="KW-1133">Transmembrane helix</keyword>
<feature type="transmembrane region" description="Helical" evidence="7">
    <location>
        <begin position="13"/>
        <end position="35"/>
    </location>
</feature>
<evidence type="ECO:0000256" key="7">
    <source>
        <dbReference type="SAM" id="Phobius"/>
    </source>
</evidence>
<proteinExistence type="evidence at transcript level"/>
<comment type="subunit">
    <text evidence="3 6">Oligomeric complex that consists of at least the alpha, beta, beta', gamma, delta, epsilon and zeta subunits.</text>
</comment>
<gene>
    <name evidence="10" type="ORF">ZEAMMB73_Zm00001d038378</name>
</gene>
<evidence type="ECO:0000313" key="10">
    <source>
        <dbReference type="EMBL" id="AQK86481.1"/>
    </source>
</evidence>
<keyword evidence="7" id="KW-0812">Transmembrane</keyword>
<keyword evidence="6" id="KW-0653">Protein transport</keyword>
<dbReference type="EMBL" id="CM000782">
    <property type="protein sequence ID" value="AQK86483.1"/>
    <property type="molecule type" value="Genomic_DNA"/>
</dbReference>
<dbReference type="PANTHER" id="PTHR11043">
    <property type="entry name" value="ZETA-COAT PROTEIN"/>
    <property type="match status" value="1"/>
</dbReference>
<feature type="domain" description="AP complex mu/sigma subunit" evidence="8">
    <location>
        <begin position="12"/>
        <end position="86"/>
    </location>
</feature>
<comment type="similarity">
    <text evidence="2 6">Belongs to the adaptor complexes small subunit family.</text>
</comment>
<dbReference type="Pfam" id="PF01217">
    <property type="entry name" value="Clat_adaptor_s"/>
    <property type="match status" value="1"/>
</dbReference>
<reference evidence="9" key="1">
    <citation type="journal article" date="2009" name="PLoS Genet.">
        <title>Sequencing, mapping, and analysis of 27,455 maize full-length cDNAs.</title>
        <authorList>
            <person name="Soderlund C."/>
            <person name="Descour A."/>
            <person name="Kudrna D."/>
            <person name="Bomhoff M."/>
            <person name="Boyd L."/>
            <person name="Currie J."/>
            <person name="Angelova A."/>
            <person name="Collura K."/>
            <person name="Wissotski M."/>
            <person name="Ashley E."/>
            <person name="Morrow D."/>
            <person name="Fernandes J."/>
            <person name="Walbot V."/>
            <person name="Yu Y."/>
        </authorList>
    </citation>
    <scope>NUCLEOTIDE SEQUENCE</scope>
    <source>
        <strain evidence="9">B73</strain>
    </source>
</reference>
<dbReference type="InterPro" id="IPR022775">
    <property type="entry name" value="AP_mu_sigma_su"/>
</dbReference>
<keyword evidence="6" id="KW-0333">Golgi apparatus</keyword>
<protein>
    <recommendedName>
        <fullName evidence="6">Coatomer subunit zeta</fullName>
    </recommendedName>
</protein>
<dbReference type="GO" id="GO:0015031">
    <property type="term" value="P:protein transport"/>
    <property type="evidence" value="ECO:0007669"/>
    <property type="project" value="UniProtKB-KW"/>
</dbReference>
<name>B4FDC5_MAIZE</name>
<evidence type="ECO:0000256" key="4">
    <source>
        <dbReference type="ARBA" id="ARBA00022490"/>
    </source>
</evidence>